<dbReference type="GO" id="GO:0005975">
    <property type="term" value="P:carbohydrate metabolic process"/>
    <property type="evidence" value="ECO:0007669"/>
    <property type="project" value="InterPro"/>
</dbReference>
<evidence type="ECO:0000256" key="1">
    <source>
        <dbReference type="ARBA" id="ARBA00006285"/>
    </source>
</evidence>
<evidence type="ECO:0000256" key="4">
    <source>
        <dbReference type="PIRSR" id="PIRSR625705-1"/>
    </source>
</evidence>
<keyword evidence="5" id="KW-0812">Transmembrane</keyword>
<dbReference type="KEGG" id="snq:CP978_20795"/>
<dbReference type="OrthoDB" id="9763537at2"/>
<evidence type="ECO:0000259" key="7">
    <source>
        <dbReference type="Pfam" id="PF02838"/>
    </source>
</evidence>
<dbReference type="InterPro" id="IPR015882">
    <property type="entry name" value="HEX_bac_N"/>
</dbReference>
<dbReference type="SUPFAM" id="SSF55545">
    <property type="entry name" value="beta-N-acetylhexosaminidase-like domain"/>
    <property type="match status" value="1"/>
</dbReference>
<keyword evidence="5" id="KW-1133">Transmembrane helix</keyword>
<sequence>MGELPALSWTGGVPGGLRFGGGLAYGGEGCAVEKRTHTYGRGVRGATCAYRHRVVVYGQGTGCEAVSGRRRRAAPKKAVRRRNGFLLGAGLLAAGAIAAAVTLWPSGGGTPNGTGSTIAGSPTRTYPMSQAPQTVPAVREHTAARGPGWRPSSGARVVVDDDALADEGRLIAGELKLSYAGRTGARDGDVELSLSGSGDQESYTMTVQNGRVKIAGPGEAGVFYGTRTLKQEVHGGGTAPEGVVRDAPAKPRRGLMLDIARKYFTPGWIEDRIREIGDLKYNEIGLHFSDDQSFRIESSSHPEIVSKEHLTKAEVKKIVDLAASRHITVVPEIDSPGHLGAVIAAHPDLQLRNAAGVPTRGAIDISKPAAAKIVDDLLNEFADVFPGSYWHLGGDEYQALMASNPATAYPQLAAAAKARFGAGAGVADLTTGWLNDRADVMRKHDRTMRAWNDGFYRSSSVPAAKDLEVAYWTGKEIGARQPTEYLDAGRKVINYNDEFLYYVLGEPQTFVYPTGQRIFEQWNPRVLRGTTAVPARYDGQILGGVFAVWCDYATAQTQDQVAAGIRMPLRAMAQKVWDARTPTMSWTQFKQLADRLG</sequence>
<evidence type="ECO:0000256" key="2">
    <source>
        <dbReference type="ARBA" id="ARBA00022801"/>
    </source>
</evidence>
<keyword evidence="2" id="KW-0378">Hydrolase</keyword>
<dbReference type="InterPro" id="IPR017853">
    <property type="entry name" value="GH"/>
</dbReference>
<protein>
    <submittedName>
        <fullName evidence="8">Beta-N-acetylglucosaminidase</fullName>
    </submittedName>
</protein>
<evidence type="ECO:0000259" key="6">
    <source>
        <dbReference type="Pfam" id="PF00728"/>
    </source>
</evidence>
<dbReference type="EMBL" id="CP023747">
    <property type="protein sequence ID" value="QEV40663.1"/>
    <property type="molecule type" value="Genomic_DNA"/>
</dbReference>
<feature type="domain" description="Beta-hexosaminidase bacterial type N-terminal" evidence="7">
    <location>
        <begin position="132"/>
        <end position="247"/>
    </location>
</feature>
<dbReference type="SUPFAM" id="SSF51445">
    <property type="entry name" value="(Trans)glycosidases"/>
    <property type="match status" value="1"/>
</dbReference>
<dbReference type="PANTHER" id="PTHR43678">
    <property type="entry name" value="PUTATIVE (AFU_ORTHOLOGUE AFUA_2G00640)-RELATED"/>
    <property type="match status" value="1"/>
</dbReference>
<evidence type="ECO:0000313" key="9">
    <source>
        <dbReference type="Proteomes" id="UP000325763"/>
    </source>
</evidence>
<dbReference type="InterPro" id="IPR052764">
    <property type="entry name" value="GH20_Enzymes"/>
</dbReference>
<reference evidence="8 9" key="1">
    <citation type="submission" date="2017-09" db="EMBL/GenBank/DDBJ databases">
        <title>Streptomyces genome completion.</title>
        <authorList>
            <person name="Lee N."/>
            <person name="Cho B.-K."/>
        </authorList>
    </citation>
    <scope>NUCLEOTIDE SEQUENCE [LARGE SCALE GENOMIC DNA]</scope>
    <source>
        <strain evidence="8 9">ATCC 14899</strain>
    </source>
</reference>
<keyword evidence="3" id="KW-0326">Glycosidase</keyword>
<keyword evidence="5" id="KW-0472">Membrane</keyword>
<dbReference type="PANTHER" id="PTHR43678:SF1">
    <property type="entry name" value="BETA-N-ACETYLHEXOSAMINIDASE"/>
    <property type="match status" value="1"/>
</dbReference>
<dbReference type="AlphaFoldDB" id="A0A5P2W9Z6"/>
<comment type="similarity">
    <text evidence="1">Belongs to the glycosyl hydrolase 20 family.</text>
</comment>
<name>A0A5P2W9Z6_9ACTN</name>
<dbReference type="InterPro" id="IPR029018">
    <property type="entry name" value="Hex-like_dom2"/>
</dbReference>
<feature type="transmembrane region" description="Helical" evidence="5">
    <location>
        <begin position="85"/>
        <end position="104"/>
    </location>
</feature>
<accession>A0A5P2W9Z6</accession>
<evidence type="ECO:0000256" key="5">
    <source>
        <dbReference type="SAM" id="Phobius"/>
    </source>
</evidence>
<organism evidence="8 9">
    <name type="scientific">Streptomyces nodosus</name>
    <dbReference type="NCBI Taxonomy" id="40318"/>
    <lineage>
        <taxon>Bacteria</taxon>
        <taxon>Bacillati</taxon>
        <taxon>Actinomycetota</taxon>
        <taxon>Actinomycetes</taxon>
        <taxon>Kitasatosporales</taxon>
        <taxon>Streptomycetaceae</taxon>
        <taxon>Streptomyces</taxon>
    </lineage>
</organism>
<dbReference type="Proteomes" id="UP000325763">
    <property type="component" value="Chromosome"/>
</dbReference>
<proteinExistence type="inferred from homology"/>
<dbReference type="PRINTS" id="PR00738">
    <property type="entry name" value="GLHYDRLASE20"/>
</dbReference>
<dbReference type="InterPro" id="IPR015883">
    <property type="entry name" value="Glyco_hydro_20_cat"/>
</dbReference>
<evidence type="ECO:0000256" key="3">
    <source>
        <dbReference type="ARBA" id="ARBA00023295"/>
    </source>
</evidence>
<feature type="domain" description="Glycoside hydrolase family 20 catalytic" evidence="6">
    <location>
        <begin position="253"/>
        <end position="578"/>
    </location>
</feature>
<dbReference type="CDD" id="cd06564">
    <property type="entry name" value="GH20_DspB_LnbB-like"/>
    <property type="match status" value="1"/>
</dbReference>
<evidence type="ECO:0000313" key="8">
    <source>
        <dbReference type="EMBL" id="QEV40663.1"/>
    </source>
</evidence>
<dbReference type="Pfam" id="PF02838">
    <property type="entry name" value="Glyco_hydro_20b"/>
    <property type="match status" value="1"/>
</dbReference>
<feature type="active site" description="Proton donor" evidence="4">
    <location>
        <position position="396"/>
    </location>
</feature>
<dbReference type="GO" id="GO:0004563">
    <property type="term" value="F:beta-N-acetylhexosaminidase activity"/>
    <property type="evidence" value="ECO:0007669"/>
    <property type="project" value="InterPro"/>
</dbReference>
<dbReference type="Gene3D" id="3.30.379.10">
    <property type="entry name" value="Chitobiase/beta-hexosaminidase domain 2-like"/>
    <property type="match status" value="1"/>
</dbReference>
<dbReference type="InterPro" id="IPR025705">
    <property type="entry name" value="Beta_hexosaminidase_sua/sub"/>
</dbReference>
<dbReference type="Pfam" id="PF00728">
    <property type="entry name" value="Glyco_hydro_20"/>
    <property type="match status" value="1"/>
</dbReference>
<dbReference type="Gene3D" id="3.20.20.80">
    <property type="entry name" value="Glycosidases"/>
    <property type="match status" value="1"/>
</dbReference>
<gene>
    <name evidence="8" type="ORF">CP978_20795</name>
</gene>